<organism evidence="1 2">
    <name type="scientific">candidate division CSSED10-310 bacterium</name>
    <dbReference type="NCBI Taxonomy" id="2855610"/>
    <lineage>
        <taxon>Bacteria</taxon>
        <taxon>Bacteria division CSSED10-310</taxon>
    </lineage>
</organism>
<dbReference type="EMBL" id="JBHPBY010000047">
    <property type="protein sequence ID" value="MFC1849579.1"/>
    <property type="molecule type" value="Genomic_DNA"/>
</dbReference>
<gene>
    <name evidence="1" type="ORF">ACFL27_05155</name>
</gene>
<comment type="caution">
    <text evidence="1">The sequence shown here is derived from an EMBL/GenBank/DDBJ whole genome shotgun (WGS) entry which is preliminary data.</text>
</comment>
<reference evidence="1 2" key="1">
    <citation type="submission" date="2024-09" db="EMBL/GenBank/DDBJ databases">
        <title>Laminarin stimulates single cell rates of sulfate reduction while oxygen inhibits transcriptomic activity in coastal marine sediment.</title>
        <authorList>
            <person name="Lindsay M."/>
            <person name="Orcutt B."/>
            <person name="Emerson D."/>
            <person name="Stepanauskas R."/>
            <person name="D'Angelo T."/>
        </authorList>
    </citation>
    <scope>NUCLEOTIDE SEQUENCE [LARGE SCALE GENOMIC DNA]</scope>
    <source>
        <strain evidence="1">SAG AM-311-K15</strain>
    </source>
</reference>
<protein>
    <submittedName>
        <fullName evidence="1">Uncharacterized protein</fullName>
    </submittedName>
</protein>
<evidence type="ECO:0000313" key="1">
    <source>
        <dbReference type="EMBL" id="MFC1849579.1"/>
    </source>
</evidence>
<sequence>MTIDTTGEWWKGSSLDDIEEYLKLLKPEGYEVHEYRRSKCQCGSLTFKLEFNSDEGSARRICVKCNFQHYLCDSQEYWDDDEYEELLCPDCHETECNIGAGYSLYDDDPSGIRWISIGVRCSNCGLLGSPVNCKVAISDVRHLLDKA</sequence>
<dbReference type="Proteomes" id="UP001594351">
    <property type="component" value="Unassembled WGS sequence"/>
</dbReference>
<keyword evidence="2" id="KW-1185">Reference proteome</keyword>
<proteinExistence type="predicted"/>
<accession>A0ABV6YTP3</accession>
<evidence type="ECO:0000313" key="2">
    <source>
        <dbReference type="Proteomes" id="UP001594351"/>
    </source>
</evidence>
<name>A0ABV6YTP3_UNCC1</name>